<evidence type="ECO:0000256" key="1">
    <source>
        <dbReference type="SAM" id="MobiDB-lite"/>
    </source>
</evidence>
<dbReference type="Proteomes" id="UP001429564">
    <property type="component" value="Unassembled WGS sequence"/>
</dbReference>
<feature type="compositionally biased region" description="Basic and acidic residues" evidence="1">
    <location>
        <begin position="44"/>
        <end position="57"/>
    </location>
</feature>
<comment type="caution">
    <text evidence="2">The sequence shown here is derived from an EMBL/GenBank/DDBJ whole genome shotgun (WGS) entry which is preliminary data.</text>
</comment>
<protein>
    <recommendedName>
        <fullName evidence="4">Transposase</fullName>
    </recommendedName>
</protein>
<reference evidence="2 3" key="1">
    <citation type="submission" date="2018-05" db="EMBL/GenBank/DDBJ databases">
        <authorList>
            <person name="Zhang Y.-J."/>
        </authorList>
    </citation>
    <scope>NUCLEOTIDE SEQUENCE [LARGE SCALE GENOMIC DNA]</scope>
    <source>
        <strain evidence="2 3">CY04</strain>
    </source>
</reference>
<accession>A0ABX0W5X8</accession>
<feature type="region of interest" description="Disordered" evidence="1">
    <location>
        <begin position="34"/>
        <end position="57"/>
    </location>
</feature>
<name>A0ABX0W5X8_9RHOB</name>
<sequence>MPTYQEVQSVTKKRFGFTPKSCWIAHLKSEHSLTRGAAPNRQSLDSRKHPCPDHRRDDLTTVLIDMGVLPRGT</sequence>
<gene>
    <name evidence="2" type="ORF">DL239_06780</name>
</gene>
<organism evidence="2 3">
    <name type="scientific">Parasedimentitalea denitrificans</name>
    <dbReference type="NCBI Taxonomy" id="2211118"/>
    <lineage>
        <taxon>Bacteria</taxon>
        <taxon>Pseudomonadati</taxon>
        <taxon>Pseudomonadota</taxon>
        <taxon>Alphaproteobacteria</taxon>
        <taxon>Rhodobacterales</taxon>
        <taxon>Paracoccaceae</taxon>
        <taxon>Parasedimentitalea</taxon>
    </lineage>
</organism>
<evidence type="ECO:0008006" key="4">
    <source>
        <dbReference type="Google" id="ProtNLM"/>
    </source>
</evidence>
<dbReference type="EMBL" id="QHLQ01000004">
    <property type="protein sequence ID" value="NIZ60678.1"/>
    <property type="molecule type" value="Genomic_DNA"/>
</dbReference>
<evidence type="ECO:0000313" key="3">
    <source>
        <dbReference type="Proteomes" id="UP001429564"/>
    </source>
</evidence>
<keyword evidence="3" id="KW-1185">Reference proteome</keyword>
<proteinExistence type="predicted"/>
<evidence type="ECO:0000313" key="2">
    <source>
        <dbReference type="EMBL" id="NIZ60678.1"/>
    </source>
</evidence>